<name>A0ABY8WGD6_9ACTN</name>
<reference evidence="1 2" key="1">
    <citation type="submission" date="2023-06" db="EMBL/GenBank/DDBJ databases">
        <authorList>
            <person name="Yushchuk O."/>
            <person name="Binda E."/>
            <person name="Ruckert-Reed C."/>
            <person name="Fedorenko V."/>
            <person name="Kalinowski J."/>
            <person name="Marinelli F."/>
        </authorList>
    </citation>
    <scope>NUCLEOTIDE SEQUENCE [LARGE SCALE GENOMIC DNA]</scope>
    <source>
        <strain evidence="1 2">NRRL 3884</strain>
    </source>
</reference>
<dbReference type="RefSeq" id="WP_284918247.1">
    <property type="nucleotide sequence ID" value="NZ_CP126980.1"/>
</dbReference>
<evidence type="ECO:0000313" key="1">
    <source>
        <dbReference type="EMBL" id="WIM96926.1"/>
    </source>
</evidence>
<evidence type="ECO:0000313" key="2">
    <source>
        <dbReference type="Proteomes" id="UP001240150"/>
    </source>
</evidence>
<keyword evidence="2" id="KW-1185">Reference proteome</keyword>
<protein>
    <submittedName>
        <fullName evidence="1">Uncharacterized protein</fullName>
    </submittedName>
</protein>
<gene>
    <name evidence="1" type="ORF">ACTOB_000404</name>
</gene>
<sequence length="66" mass="6750">MVVFWMAIGMAVLGALASLVRSRSGGTPTGGDFVAHEAEVSAELADASPLAPATRIAEPLDQPARD</sequence>
<proteinExistence type="predicted"/>
<organism evidence="1 2">
    <name type="scientific">Actinoplanes oblitus</name>
    <dbReference type="NCBI Taxonomy" id="3040509"/>
    <lineage>
        <taxon>Bacteria</taxon>
        <taxon>Bacillati</taxon>
        <taxon>Actinomycetota</taxon>
        <taxon>Actinomycetes</taxon>
        <taxon>Micromonosporales</taxon>
        <taxon>Micromonosporaceae</taxon>
        <taxon>Actinoplanes</taxon>
    </lineage>
</organism>
<dbReference type="EMBL" id="CP126980">
    <property type="protein sequence ID" value="WIM96926.1"/>
    <property type="molecule type" value="Genomic_DNA"/>
</dbReference>
<dbReference type="Proteomes" id="UP001240150">
    <property type="component" value="Chromosome"/>
</dbReference>
<accession>A0ABY8WGD6</accession>